<dbReference type="OrthoDB" id="5418922at2759"/>
<accession>A0A2T3AG88</accession>
<name>A0A2T3AG88_9PEZI</name>
<reference evidence="1 2" key="1">
    <citation type="journal article" date="2018" name="Mycol. Prog.">
        <title>Coniella lustricola, a new species from submerged detritus.</title>
        <authorList>
            <person name="Raudabaugh D.B."/>
            <person name="Iturriaga T."/>
            <person name="Carver A."/>
            <person name="Mondo S."/>
            <person name="Pangilinan J."/>
            <person name="Lipzen A."/>
            <person name="He G."/>
            <person name="Amirebrahimi M."/>
            <person name="Grigoriev I.V."/>
            <person name="Miller A.N."/>
        </authorList>
    </citation>
    <scope>NUCLEOTIDE SEQUENCE [LARGE SCALE GENOMIC DNA]</scope>
    <source>
        <strain evidence="1 2">B22-T-1</strain>
    </source>
</reference>
<keyword evidence="2" id="KW-1185">Reference proteome</keyword>
<protein>
    <submittedName>
        <fullName evidence="1">Uncharacterized protein</fullName>
    </submittedName>
</protein>
<organism evidence="1 2">
    <name type="scientific">Coniella lustricola</name>
    <dbReference type="NCBI Taxonomy" id="2025994"/>
    <lineage>
        <taxon>Eukaryota</taxon>
        <taxon>Fungi</taxon>
        <taxon>Dikarya</taxon>
        <taxon>Ascomycota</taxon>
        <taxon>Pezizomycotina</taxon>
        <taxon>Sordariomycetes</taxon>
        <taxon>Sordariomycetidae</taxon>
        <taxon>Diaporthales</taxon>
        <taxon>Schizoparmaceae</taxon>
        <taxon>Coniella</taxon>
    </lineage>
</organism>
<dbReference type="EMBL" id="KZ678393">
    <property type="protein sequence ID" value="PSR97197.1"/>
    <property type="molecule type" value="Genomic_DNA"/>
</dbReference>
<dbReference type="InParanoid" id="A0A2T3AG88"/>
<gene>
    <name evidence="1" type="ORF">BD289DRAFT_362709</name>
</gene>
<sequence>MREAFMECFRAITCLKTEDLDIAAPPGPLIDILTAITAGAPSFNLEADGKISFNAPQGFKVKVDLIQVGDGCVKHLFETEPFLGGSVASKADLLRLRAITVVDRGGEGDVLDFLWLWSAMVREGQRLPWLDKEDLDWVVEAAVLCFPVVGKLALVAILDNNNSAIALQL</sequence>
<evidence type="ECO:0000313" key="2">
    <source>
        <dbReference type="Proteomes" id="UP000241462"/>
    </source>
</evidence>
<proteinExistence type="predicted"/>
<dbReference type="AlphaFoldDB" id="A0A2T3AG88"/>
<evidence type="ECO:0000313" key="1">
    <source>
        <dbReference type="EMBL" id="PSR97197.1"/>
    </source>
</evidence>
<dbReference type="STRING" id="2025994.A0A2T3AG88"/>
<dbReference type="Proteomes" id="UP000241462">
    <property type="component" value="Unassembled WGS sequence"/>
</dbReference>